<comment type="caution">
    <text evidence="4">The sequence shown here is derived from an EMBL/GenBank/DDBJ whole genome shotgun (WGS) entry which is preliminary data.</text>
</comment>
<dbReference type="AlphaFoldDB" id="A0AAV1SU71"/>
<evidence type="ECO:0000313" key="5">
    <source>
        <dbReference type="Proteomes" id="UP001314170"/>
    </source>
</evidence>
<dbReference type="PANTHER" id="PTHR31351">
    <property type="entry name" value="EXPRESSED PROTEIN"/>
    <property type="match status" value="1"/>
</dbReference>
<dbReference type="InterPro" id="IPR008546">
    <property type="entry name" value="VAN3-bd-like_auxin_canal"/>
</dbReference>
<evidence type="ECO:0000259" key="3">
    <source>
        <dbReference type="Pfam" id="PF08458"/>
    </source>
</evidence>
<keyword evidence="1" id="KW-0812">Transmembrane</keyword>
<organism evidence="4 5">
    <name type="scientific">Dovyalis caffra</name>
    <dbReference type="NCBI Taxonomy" id="77055"/>
    <lineage>
        <taxon>Eukaryota</taxon>
        <taxon>Viridiplantae</taxon>
        <taxon>Streptophyta</taxon>
        <taxon>Embryophyta</taxon>
        <taxon>Tracheophyta</taxon>
        <taxon>Spermatophyta</taxon>
        <taxon>Magnoliopsida</taxon>
        <taxon>eudicotyledons</taxon>
        <taxon>Gunneridae</taxon>
        <taxon>Pentapetalae</taxon>
        <taxon>rosids</taxon>
        <taxon>fabids</taxon>
        <taxon>Malpighiales</taxon>
        <taxon>Salicaceae</taxon>
        <taxon>Flacourtieae</taxon>
        <taxon>Dovyalis</taxon>
    </lineage>
</organism>
<evidence type="ECO:0000313" key="4">
    <source>
        <dbReference type="EMBL" id="CAK7356358.1"/>
    </source>
</evidence>
<dbReference type="InterPro" id="IPR013666">
    <property type="entry name" value="PH_pln"/>
</dbReference>
<dbReference type="PANTHER" id="PTHR31351:SF24">
    <property type="entry name" value="VAN3-BINDING PROTEIN-LIKE"/>
    <property type="match status" value="1"/>
</dbReference>
<keyword evidence="5" id="KW-1185">Reference proteome</keyword>
<proteinExistence type="predicted"/>
<evidence type="ECO:0000259" key="2">
    <source>
        <dbReference type="Pfam" id="PF05703"/>
    </source>
</evidence>
<sequence>MAGNGTSHCNFDEIDHCPIEEMESELYSAFKCSSLLDYLGEEQELKPASSLPVIPQPQTPREPMEFLSRSWSLSASEISKALAQKQKQFFTEKNPNTFPETMMAPQVAGKVVNSKNSRTGSIGKWFHHKEFSSSAVKKKDKARTENAHMYSAVSIAGLAAALAAATAAGNSSGSSSKMSMALASATELLASHCIELAESAGADHDRVASVVRSAVDIQSPGDLMTLTAAAATALRGEAALKARLPKEARRNAAISPYDRGMADTHWTSLNGPLEEQGPPCVGELLQHTKKGVLRWKHVTVYINKKSQVHTLNWRQVGAIVLIKIKSKHVGGALSKKHKSVVYGVCDESTAWPYRKERESTEEVYFGVKTAQGLLEFKCKSKVHKQRWVGDIQNLLRLVSCVEATDPHLNV</sequence>
<dbReference type="GO" id="GO:0010305">
    <property type="term" value="P:leaf vascular tissue pattern formation"/>
    <property type="evidence" value="ECO:0007669"/>
    <property type="project" value="TreeGrafter"/>
</dbReference>
<dbReference type="InterPro" id="IPR040269">
    <property type="entry name" value="VAB"/>
</dbReference>
<dbReference type="Pfam" id="PF05703">
    <property type="entry name" value="Auxin_canalis"/>
    <property type="match status" value="1"/>
</dbReference>
<feature type="domain" description="Pleckstrin-like plant" evidence="3">
    <location>
        <begin position="283"/>
        <end position="398"/>
    </location>
</feature>
<evidence type="ECO:0000256" key="1">
    <source>
        <dbReference type="SAM" id="Phobius"/>
    </source>
</evidence>
<dbReference type="Pfam" id="PF08458">
    <property type="entry name" value="PH_2"/>
    <property type="match status" value="1"/>
</dbReference>
<dbReference type="EMBL" id="CAWUPB010001197">
    <property type="protein sequence ID" value="CAK7356358.1"/>
    <property type="molecule type" value="Genomic_DNA"/>
</dbReference>
<gene>
    <name evidence="4" type="ORF">DCAF_LOCUS26629</name>
</gene>
<dbReference type="GO" id="GO:0010087">
    <property type="term" value="P:phloem or xylem histogenesis"/>
    <property type="evidence" value="ECO:0007669"/>
    <property type="project" value="TreeGrafter"/>
</dbReference>
<reference evidence="4 5" key="1">
    <citation type="submission" date="2024-01" db="EMBL/GenBank/DDBJ databases">
        <authorList>
            <person name="Waweru B."/>
        </authorList>
    </citation>
    <scope>NUCLEOTIDE SEQUENCE [LARGE SCALE GENOMIC DNA]</scope>
</reference>
<feature type="transmembrane region" description="Helical" evidence="1">
    <location>
        <begin position="147"/>
        <end position="169"/>
    </location>
</feature>
<keyword evidence="1" id="KW-1133">Transmembrane helix</keyword>
<name>A0AAV1SU71_9ROSI</name>
<keyword evidence="1" id="KW-0472">Membrane</keyword>
<evidence type="ECO:0008006" key="6">
    <source>
        <dbReference type="Google" id="ProtNLM"/>
    </source>
</evidence>
<dbReference type="GO" id="GO:0009734">
    <property type="term" value="P:auxin-activated signaling pathway"/>
    <property type="evidence" value="ECO:0007669"/>
    <property type="project" value="TreeGrafter"/>
</dbReference>
<feature type="domain" description="VAN3-binding protein-like auxin canalisation" evidence="2">
    <location>
        <begin position="100"/>
        <end position="259"/>
    </location>
</feature>
<dbReference type="Proteomes" id="UP001314170">
    <property type="component" value="Unassembled WGS sequence"/>
</dbReference>
<accession>A0AAV1SU71</accession>
<protein>
    <recommendedName>
        <fullName evidence="6">VAN3-binding protein</fullName>
    </recommendedName>
</protein>